<dbReference type="InterPro" id="IPR011989">
    <property type="entry name" value="ARM-like"/>
</dbReference>
<dbReference type="EMBL" id="CAJPEV010000174">
    <property type="protein sequence ID" value="CAG0881816.1"/>
    <property type="molecule type" value="Genomic_DNA"/>
</dbReference>
<evidence type="ECO:0000256" key="3">
    <source>
        <dbReference type="SAM" id="MobiDB-lite"/>
    </source>
</evidence>
<feature type="repeat" description="HEAT" evidence="2">
    <location>
        <begin position="1037"/>
        <end position="1063"/>
    </location>
</feature>
<dbReference type="AlphaFoldDB" id="A0A7R8X8S0"/>
<evidence type="ECO:0000256" key="2">
    <source>
        <dbReference type="PROSITE-ProRule" id="PRU00103"/>
    </source>
</evidence>
<dbReference type="Pfam" id="PF02985">
    <property type="entry name" value="HEAT"/>
    <property type="match status" value="1"/>
</dbReference>
<feature type="region of interest" description="Disordered" evidence="3">
    <location>
        <begin position="566"/>
        <end position="594"/>
    </location>
</feature>
<dbReference type="GO" id="GO:0019888">
    <property type="term" value="F:protein phosphatase regulator activity"/>
    <property type="evidence" value="ECO:0007669"/>
    <property type="project" value="TreeGrafter"/>
</dbReference>
<feature type="compositionally biased region" description="Basic and acidic residues" evidence="3">
    <location>
        <begin position="580"/>
        <end position="592"/>
    </location>
</feature>
<evidence type="ECO:0000313" key="4">
    <source>
        <dbReference type="EMBL" id="CAD7241766.1"/>
    </source>
</evidence>
<evidence type="ECO:0000256" key="1">
    <source>
        <dbReference type="ARBA" id="ARBA00022737"/>
    </source>
</evidence>
<accession>A0A7R8X8S0</accession>
<evidence type="ECO:0008006" key="6">
    <source>
        <dbReference type="Google" id="ProtNLM"/>
    </source>
</evidence>
<name>A0A7R8X8S0_9CRUS</name>
<feature type="region of interest" description="Disordered" evidence="3">
    <location>
        <begin position="15"/>
        <end position="52"/>
    </location>
</feature>
<organism evidence="4">
    <name type="scientific">Darwinula stevensoni</name>
    <dbReference type="NCBI Taxonomy" id="69355"/>
    <lineage>
        <taxon>Eukaryota</taxon>
        <taxon>Metazoa</taxon>
        <taxon>Ecdysozoa</taxon>
        <taxon>Arthropoda</taxon>
        <taxon>Crustacea</taxon>
        <taxon>Oligostraca</taxon>
        <taxon>Ostracoda</taxon>
        <taxon>Podocopa</taxon>
        <taxon>Podocopida</taxon>
        <taxon>Darwinulocopina</taxon>
        <taxon>Darwinuloidea</taxon>
        <taxon>Darwinulidae</taxon>
        <taxon>Darwinula</taxon>
    </lineage>
</organism>
<feature type="compositionally biased region" description="Acidic residues" evidence="3">
    <location>
        <begin position="18"/>
        <end position="27"/>
    </location>
</feature>
<reference evidence="4" key="1">
    <citation type="submission" date="2020-11" db="EMBL/GenBank/DDBJ databases">
        <authorList>
            <person name="Tran Van P."/>
        </authorList>
    </citation>
    <scope>NUCLEOTIDE SEQUENCE</scope>
</reference>
<dbReference type="Proteomes" id="UP000677054">
    <property type="component" value="Unassembled WGS sequence"/>
</dbReference>
<evidence type="ECO:0000313" key="5">
    <source>
        <dbReference type="Proteomes" id="UP000677054"/>
    </source>
</evidence>
<proteinExistence type="predicted"/>
<dbReference type="PANTHER" id="PTHR10648:SF1">
    <property type="entry name" value="SERINE_THREONINE-PROTEIN PHOSPHATASE 4 REGULATORY SUBUNIT 1"/>
    <property type="match status" value="1"/>
</dbReference>
<dbReference type="InterPro" id="IPR016024">
    <property type="entry name" value="ARM-type_fold"/>
</dbReference>
<dbReference type="GO" id="GO:0005737">
    <property type="term" value="C:cytoplasm"/>
    <property type="evidence" value="ECO:0007669"/>
    <property type="project" value="TreeGrafter"/>
</dbReference>
<feature type="repeat" description="HEAT" evidence="2">
    <location>
        <begin position="424"/>
        <end position="461"/>
    </location>
</feature>
<dbReference type="PROSITE" id="PS50077">
    <property type="entry name" value="HEAT_REPEAT"/>
    <property type="match status" value="2"/>
</dbReference>
<dbReference type="OrthoDB" id="340346at2759"/>
<dbReference type="Gene3D" id="1.25.10.10">
    <property type="entry name" value="Leucine-rich Repeat Variant"/>
    <property type="match status" value="3"/>
</dbReference>
<dbReference type="InterPro" id="IPR000357">
    <property type="entry name" value="HEAT"/>
</dbReference>
<gene>
    <name evidence="4" type="ORF">DSTB1V02_LOCUS1746</name>
</gene>
<sequence length="1167" mass="131539">MRPLEGPATAFFLACEDSSNESGEEELGAASNDGDVGGRPESPSMVTGSLDDIEDDDTWGPLSVDGNYISEEEMVCPERLHRRVVGGHEYERKLAVQYLLGALRRTVERPDAAFAINAFVEIFDVLFNDPVVLVRHEFLQQVPHLAMLCHQNKEILGFLMKDHLLPHTVQAIMDPVLQVRKTASAALVVVVEQGLIESDDFTTILAPDLCELTKAGKSEEGRIEVVSYHITATFDEFTECISPEKQCDMSDQSIRLWYAAVESQITAVIDEFDGHSISMRHATSWEFRAASGECVVLFFAHKVAVASFDERRDDVNPCYTGYHHEPKDLMVKMSPLVGEEMTDWIFLNTFCMLCEDSSLQMRITCASHFPDMSHVLGPRSTEIHLLSKFIRLCEDQEWPVRKACAGVFTSFAANCRLETKKNSLTPIFVSLLKDPESRCVRAAAFQNLGGFISSFSSPLASGFILVDGKLHPLGRLHSFENYSQEQEVSGRELEDHHHHHSGSDSGNVEGEGGNKEDSDVTGNSPDEGFHESENGSLEDPDLEKEQGPSTDTVIAGVDAFQEEWNSLTSEEASVPNEEGTTEHSTEGKKPEEPVVVPDEEAFNDFSFWKMPVPDVEPPKEELELVQDLDDFHISQDAFCRISFHQNVDSSESRQARLPTYSEMVKMGRSHATKRTNPESISAAFLAESFFRPSSLEEPLPIYSRDMKERENRDVMSFPERGQAVHLVMSDEEEDDMTITSLFDAPITPLPRSMGSGNYGSSISQFPWEVQKMEPQDLVPMPLLELFVSMTDSEKCHSVDGDVVRFCAFNFPAVAMALGKKYWGYIRETFHVLAGNMQWKVRRPLAFCMHHLAVILGPEIAANDLAPVFASFMSDVDEVRMGILCHYAEFLKVLPDCDRAPFHCQLPEFLKPEDSFSNWRLRVELSHQLPLLAALNPANSTEDTLQPPHSIHVEVALHLLCDRVFEVQQAALSSLCQILKHLRVTRLNDLCLRNLIKSITGVLLNGGKKWRRRQQFAKLCERVVADSCLPPDVIMQELIPHLLELVCDRVPNIRMAVAQALQVLRQMSWLEDQWKVLDPLNFLSRDPDQDVRRAAAIQQEHLTCFSSQDGRPVPYFSPPLLLLLDSSCNIQIAKYLEVQQMSSNGYQGIRLHIYQVLWVWFDIEKQWT</sequence>
<dbReference type="SUPFAM" id="SSF48371">
    <property type="entry name" value="ARM repeat"/>
    <property type="match status" value="2"/>
</dbReference>
<keyword evidence="1" id="KW-0677">Repeat</keyword>
<feature type="region of interest" description="Disordered" evidence="3">
    <location>
        <begin position="483"/>
        <end position="549"/>
    </location>
</feature>
<dbReference type="PANTHER" id="PTHR10648">
    <property type="entry name" value="SERINE/THREONINE-PROTEIN PHOSPHATASE PP2A 65 KDA REGULATORY SUBUNIT"/>
    <property type="match status" value="1"/>
</dbReference>
<dbReference type="EMBL" id="LR899691">
    <property type="protein sequence ID" value="CAD7241766.1"/>
    <property type="molecule type" value="Genomic_DNA"/>
</dbReference>
<protein>
    <recommendedName>
        <fullName evidence="6">Serine/threonine-protein phosphatase 4 regulatory subunit 1</fullName>
    </recommendedName>
</protein>
<dbReference type="InterPro" id="IPR051023">
    <property type="entry name" value="PP2A_Regulatory_Subunit_A"/>
</dbReference>
<dbReference type="InterPro" id="IPR021133">
    <property type="entry name" value="HEAT_type_2"/>
</dbReference>
<keyword evidence="5" id="KW-1185">Reference proteome</keyword>